<dbReference type="STRING" id="457427.SSOG_07794"/>
<dbReference type="Pfam" id="PF00561">
    <property type="entry name" value="Abhydrolase_1"/>
    <property type="match status" value="1"/>
</dbReference>
<organism evidence="2 3">
    <name type="scientific">Streptomyces himastatinicus ATCC 53653</name>
    <dbReference type="NCBI Taxonomy" id="457427"/>
    <lineage>
        <taxon>Bacteria</taxon>
        <taxon>Bacillati</taxon>
        <taxon>Actinomycetota</taxon>
        <taxon>Actinomycetes</taxon>
        <taxon>Kitasatosporales</taxon>
        <taxon>Streptomycetaceae</taxon>
        <taxon>Streptomyces</taxon>
        <taxon>Streptomyces violaceusniger group</taxon>
    </lineage>
</organism>
<dbReference type="OrthoDB" id="4536625at2"/>
<dbReference type="EMBL" id="GG657754">
    <property type="protein sequence ID" value="EFL28080.1"/>
    <property type="molecule type" value="Genomic_DNA"/>
</dbReference>
<evidence type="ECO:0000313" key="3">
    <source>
        <dbReference type="Proteomes" id="UP000003963"/>
    </source>
</evidence>
<dbReference type="SUPFAM" id="SSF53474">
    <property type="entry name" value="alpha/beta-Hydrolases"/>
    <property type="match status" value="1"/>
</dbReference>
<dbReference type="InterPro" id="IPR017208">
    <property type="entry name" value="UCP037442_abhydr"/>
</dbReference>
<dbReference type="ESTHER" id="9acto-d9wqe7">
    <property type="family name" value="UCP037442"/>
</dbReference>
<dbReference type="PANTHER" id="PTHR43798:SF33">
    <property type="entry name" value="HYDROLASE, PUTATIVE (AFU_ORTHOLOGUE AFUA_2G14860)-RELATED"/>
    <property type="match status" value="1"/>
</dbReference>
<dbReference type="RefSeq" id="WP_009719878.1">
    <property type="nucleotide sequence ID" value="NZ_GG657754.1"/>
</dbReference>
<gene>
    <name evidence="2" type="ORF">SSOG_07794</name>
</gene>
<dbReference type="Gene3D" id="3.40.50.1820">
    <property type="entry name" value="alpha/beta hydrolase"/>
    <property type="match status" value="1"/>
</dbReference>
<dbReference type="GO" id="GO:0016020">
    <property type="term" value="C:membrane"/>
    <property type="evidence" value="ECO:0007669"/>
    <property type="project" value="TreeGrafter"/>
</dbReference>
<dbReference type="InterPro" id="IPR050266">
    <property type="entry name" value="AB_hydrolase_sf"/>
</dbReference>
<keyword evidence="3" id="KW-1185">Reference proteome</keyword>
<keyword evidence="2" id="KW-0378">Hydrolase</keyword>
<dbReference type="AlphaFoldDB" id="D9WQE7"/>
<accession>D9WQE7</accession>
<reference evidence="2 3" key="1">
    <citation type="submission" date="2009-02" db="EMBL/GenBank/DDBJ databases">
        <title>Annotation of Streptomyces hygroscopicus strain ATCC 53653.</title>
        <authorList>
            <consortium name="The Broad Institute Genome Sequencing Platform"/>
            <consortium name="Broad Institute Microbial Sequencing Center"/>
            <person name="Fischbach M."/>
            <person name="Godfrey P."/>
            <person name="Ward D."/>
            <person name="Young S."/>
            <person name="Zeng Q."/>
            <person name="Koehrsen M."/>
            <person name="Alvarado L."/>
            <person name="Berlin A.M."/>
            <person name="Bochicchio J."/>
            <person name="Borenstein D."/>
            <person name="Chapman S.B."/>
            <person name="Chen Z."/>
            <person name="Engels R."/>
            <person name="Freedman E."/>
            <person name="Gellesch M."/>
            <person name="Goldberg J."/>
            <person name="Griggs A."/>
            <person name="Gujja S."/>
            <person name="Heilman E.R."/>
            <person name="Heiman D.I."/>
            <person name="Hepburn T.A."/>
            <person name="Howarth C."/>
            <person name="Jen D."/>
            <person name="Larson L."/>
            <person name="Lewis B."/>
            <person name="Mehta T."/>
            <person name="Park D."/>
            <person name="Pearson M."/>
            <person name="Richards J."/>
            <person name="Roberts A."/>
            <person name="Saif S."/>
            <person name="Shea T.D."/>
            <person name="Shenoy N."/>
            <person name="Sisk P."/>
            <person name="Stolte C."/>
            <person name="Sykes S.N."/>
            <person name="Thomson T."/>
            <person name="Walk T."/>
            <person name="White J."/>
            <person name="Yandava C."/>
            <person name="Straight P."/>
            <person name="Clardy J."/>
            <person name="Hung D."/>
            <person name="Kolter R."/>
            <person name="Mekalanos J."/>
            <person name="Walker S."/>
            <person name="Walsh C.T."/>
            <person name="Wieland-Brown L.C."/>
            <person name="Haas B."/>
            <person name="Nusbaum C."/>
            <person name="Birren B."/>
        </authorList>
    </citation>
    <scope>NUCLEOTIDE SEQUENCE [LARGE SCALE GENOMIC DNA]</scope>
    <source>
        <strain evidence="2 3">ATCC 53653</strain>
    </source>
</reference>
<evidence type="ECO:0000259" key="1">
    <source>
        <dbReference type="Pfam" id="PF00561"/>
    </source>
</evidence>
<dbReference type="InterPro" id="IPR000073">
    <property type="entry name" value="AB_hydrolase_1"/>
</dbReference>
<dbReference type="Proteomes" id="UP000003963">
    <property type="component" value="Unassembled WGS sequence"/>
</dbReference>
<sequence>MTTSSKSDERPSEFGALEELRLTTPDGAGFVIRLLPHQDPAAPVVLMLPAMAMKAKFYLPMAKALAAAGCSVATVDLRAQGESTPKLGDAPNFGYRELLEVDMPAIVDAVGARFPQAPLHLFGHSLGGQVALLFSATAPHRVSSVTIIGTGSVYWKAFERRRWFEALWKIQWIGLVARFTGRWPGGVLIPGAMQGRVMADWSRHSLTSHYRPRGGSYDYDRKLAALKLPVLAISLDEDPLGPKSNVDFLCGRAATADITRWHIDASSAVVHRDHFQWIKDSTVIGPRIAGWLRDGQPPR</sequence>
<name>D9WQE7_9ACTN</name>
<dbReference type="PANTHER" id="PTHR43798">
    <property type="entry name" value="MONOACYLGLYCEROL LIPASE"/>
    <property type="match status" value="1"/>
</dbReference>
<dbReference type="InterPro" id="IPR029058">
    <property type="entry name" value="AB_hydrolase_fold"/>
</dbReference>
<dbReference type="HOGENOM" id="CLU_058232_1_0_11"/>
<protein>
    <submittedName>
        <fullName evidence="2">Alpha/beta hydrolase fold protein</fullName>
    </submittedName>
</protein>
<feature type="domain" description="AB hydrolase-1" evidence="1">
    <location>
        <begin position="43"/>
        <end position="153"/>
    </location>
</feature>
<proteinExistence type="predicted"/>
<evidence type="ECO:0000313" key="2">
    <source>
        <dbReference type="EMBL" id="EFL28080.1"/>
    </source>
</evidence>
<dbReference type="GO" id="GO:0016787">
    <property type="term" value="F:hydrolase activity"/>
    <property type="evidence" value="ECO:0007669"/>
    <property type="project" value="UniProtKB-KW"/>
</dbReference>
<dbReference type="PIRSF" id="PIRSF037442">
    <property type="entry name" value="UCP037442_abhydr"/>
    <property type="match status" value="1"/>
</dbReference>